<keyword evidence="1" id="KW-0732">Signal</keyword>
<sequence>MRRTVLAALVAFFLGGFTQHALAQGQPKLDEALVHLRYALAALNAAPDDKGGHKAKALEFTQKALEQVNQDLAAGGKR</sequence>
<evidence type="ECO:0000313" key="3">
    <source>
        <dbReference type="Proteomes" id="UP000182229"/>
    </source>
</evidence>
<evidence type="ECO:0000256" key="1">
    <source>
        <dbReference type="SAM" id="SignalP"/>
    </source>
</evidence>
<organism evidence="2 3">
    <name type="scientific">Cystobacter ferrugineus</name>
    <dbReference type="NCBI Taxonomy" id="83449"/>
    <lineage>
        <taxon>Bacteria</taxon>
        <taxon>Pseudomonadati</taxon>
        <taxon>Myxococcota</taxon>
        <taxon>Myxococcia</taxon>
        <taxon>Myxococcales</taxon>
        <taxon>Cystobacterineae</taxon>
        <taxon>Archangiaceae</taxon>
        <taxon>Cystobacter</taxon>
    </lineage>
</organism>
<dbReference type="OrthoDB" id="5521250at2"/>
<name>A0A1L9BGB3_9BACT</name>
<accession>A0A1L9BGB3</accession>
<feature type="chain" id="PRO_5012069560" evidence="1">
    <location>
        <begin position="24"/>
        <end position="78"/>
    </location>
</feature>
<dbReference type="RefSeq" id="WP_071897778.1">
    <property type="nucleotide sequence ID" value="NZ_MPIN01000002.1"/>
</dbReference>
<reference evidence="2 3" key="2">
    <citation type="submission" date="2016-12" db="EMBL/GenBank/DDBJ databases">
        <title>Draft Genome Sequence of Cystobacter ferrugineus Strain Cbfe23.</title>
        <authorList>
            <person name="Akbar S."/>
            <person name="Dowd S.E."/>
            <person name="Stevens D.C."/>
        </authorList>
    </citation>
    <scope>NUCLEOTIDE SEQUENCE [LARGE SCALE GENOMIC DNA]</scope>
    <source>
        <strain evidence="2 3">Cbfe23</strain>
    </source>
</reference>
<keyword evidence="3" id="KW-1185">Reference proteome</keyword>
<dbReference type="AlphaFoldDB" id="A0A1L9BGB3"/>
<dbReference type="Proteomes" id="UP000182229">
    <property type="component" value="Unassembled WGS sequence"/>
</dbReference>
<proteinExistence type="predicted"/>
<feature type="signal peptide" evidence="1">
    <location>
        <begin position="1"/>
        <end position="23"/>
    </location>
</feature>
<evidence type="ECO:0000313" key="2">
    <source>
        <dbReference type="EMBL" id="OJH41301.1"/>
    </source>
</evidence>
<dbReference type="EMBL" id="MPIN01000002">
    <property type="protein sequence ID" value="OJH41301.1"/>
    <property type="molecule type" value="Genomic_DNA"/>
</dbReference>
<reference evidence="3" key="1">
    <citation type="submission" date="2016-11" db="EMBL/GenBank/DDBJ databases">
        <authorList>
            <person name="Shukria A."/>
            <person name="Stevens D.C."/>
        </authorList>
    </citation>
    <scope>NUCLEOTIDE SEQUENCE [LARGE SCALE GENOMIC DNA]</scope>
    <source>
        <strain evidence="3">Cbfe23</strain>
    </source>
</reference>
<gene>
    <name evidence="2" type="ORF">BON30_10535</name>
</gene>
<comment type="caution">
    <text evidence="2">The sequence shown here is derived from an EMBL/GenBank/DDBJ whole genome shotgun (WGS) entry which is preliminary data.</text>
</comment>
<protein>
    <submittedName>
        <fullName evidence="2">Uncharacterized protein</fullName>
    </submittedName>
</protein>